<dbReference type="EMBL" id="QNRX01000012">
    <property type="protein sequence ID" value="RBP62030.1"/>
    <property type="molecule type" value="Genomic_DNA"/>
</dbReference>
<dbReference type="OrthoDB" id="5507507at2"/>
<dbReference type="Pfam" id="PF03415">
    <property type="entry name" value="Peptidase_C11"/>
    <property type="match status" value="1"/>
</dbReference>
<evidence type="ECO:0000256" key="1">
    <source>
        <dbReference type="SAM" id="SignalP"/>
    </source>
</evidence>
<evidence type="ECO:0000313" key="3">
    <source>
        <dbReference type="Proteomes" id="UP000253490"/>
    </source>
</evidence>
<gene>
    <name evidence="2" type="ORF">DES36_1121</name>
</gene>
<dbReference type="InterPro" id="IPR005077">
    <property type="entry name" value="Peptidase_C11"/>
</dbReference>
<name>A0A366I4M8_9FIRM</name>
<reference evidence="2 3" key="1">
    <citation type="submission" date="2018-06" db="EMBL/GenBank/DDBJ databases">
        <title>Genomic Encyclopedia of Type Strains, Phase IV (KMG-IV): sequencing the most valuable type-strain genomes for metagenomic binning, comparative biology and taxonomic classification.</title>
        <authorList>
            <person name="Goeker M."/>
        </authorList>
    </citation>
    <scope>NUCLEOTIDE SEQUENCE [LARGE SCALE GENOMIC DNA]</scope>
    <source>
        <strain evidence="2 3">DSM 22112</strain>
    </source>
</reference>
<organism evidence="2 3">
    <name type="scientific">Alkalibaculum bacchi</name>
    <dbReference type="NCBI Taxonomy" id="645887"/>
    <lineage>
        <taxon>Bacteria</taxon>
        <taxon>Bacillati</taxon>
        <taxon>Bacillota</taxon>
        <taxon>Clostridia</taxon>
        <taxon>Eubacteriales</taxon>
        <taxon>Eubacteriaceae</taxon>
        <taxon>Alkalibaculum</taxon>
    </lineage>
</organism>
<dbReference type="AlphaFoldDB" id="A0A366I4M8"/>
<dbReference type="PANTHER" id="PTHR37835:SF1">
    <property type="entry name" value="ALPHA-CLOSTRIPAIN"/>
    <property type="match status" value="1"/>
</dbReference>
<feature type="signal peptide" evidence="1">
    <location>
        <begin position="1"/>
        <end position="19"/>
    </location>
</feature>
<accession>A0A366I4M8</accession>
<dbReference type="RefSeq" id="WP_113920985.1">
    <property type="nucleotide sequence ID" value="NZ_CALNCS010000021.1"/>
</dbReference>
<keyword evidence="3" id="KW-1185">Reference proteome</keyword>
<dbReference type="Proteomes" id="UP000253490">
    <property type="component" value="Unassembled WGS sequence"/>
</dbReference>
<evidence type="ECO:0000313" key="2">
    <source>
        <dbReference type="EMBL" id="RBP62030.1"/>
    </source>
</evidence>
<dbReference type="Gene3D" id="3.40.50.11970">
    <property type="match status" value="1"/>
</dbReference>
<feature type="chain" id="PRO_5039517444" evidence="1">
    <location>
        <begin position="20"/>
        <end position="611"/>
    </location>
</feature>
<proteinExistence type="predicted"/>
<sequence>MKKITGLLLFVLLFCTACASGNTKSQGDKEKEYTFLIYMNGSDLESEYSAGTEDLYEMMKVGSNDNINIVIETGGTNKWNNYYIDPSQNQRWLVQKSNMTHLADLGQKNMGDGDTLRDFITWGVENYPAQKHVLILWNHGGGAISGFGYDEKYNYDTLLLAELRRGLDEAYKTTNKKLEIIGFDACLMASLETANMAAPYSNYLVASTELEPAMGWEYSSFLKEAAKGNIDKIELGKAIADGFNKDAQARSQGDFVTLSIIDLRKTDELTKSFEKFIGKASETITDLGTFNQISNSVSRSESYGGQSPEEGYSNMIDLGDLAKNLDSQYAEDKERIIEDVRDAVVYQVKGKSKQDSSGISVYFPYYNKENLVYELPIYQTIGFSEEYNQFLSRYTEVASNDQTGVELASESIQNRGGNYRLAVKEEDARNVSNSVLVLGEEIDEEQILLYGGNPKTIYDEKIGQLEVDFNNKWMSLNGHLVYTCPTNIQEDYIIYSLPVILNEEYANIRVAKYEDEEEYKIIGAWHGVIPESMAVRKETIPINQGDVIKPLFKIYNTNTKETEDVQGKPFIIKEKPQIQLMDLPNKDFVIGFCIDDYALNQRYSEFVPIVE</sequence>
<comment type="caution">
    <text evidence="2">The sequence shown here is derived from an EMBL/GenBank/DDBJ whole genome shotgun (WGS) entry which is preliminary data.</text>
</comment>
<protein>
    <submittedName>
        <fullName evidence="2">Cysteine peptidase C11 family protein</fullName>
    </submittedName>
</protein>
<dbReference type="PANTHER" id="PTHR37835">
    <property type="entry name" value="ALPHA-CLOSTRIPAIN"/>
    <property type="match status" value="1"/>
</dbReference>
<keyword evidence="1" id="KW-0732">Signal</keyword>